<feature type="signal peptide" evidence="1">
    <location>
        <begin position="1"/>
        <end position="24"/>
    </location>
</feature>
<dbReference type="PROSITE" id="PS51257">
    <property type="entry name" value="PROKAR_LIPOPROTEIN"/>
    <property type="match status" value="1"/>
</dbReference>
<feature type="chain" id="PRO_5047136357" evidence="1">
    <location>
        <begin position="25"/>
        <end position="262"/>
    </location>
</feature>
<dbReference type="Pfam" id="PF13365">
    <property type="entry name" value="Trypsin_2"/>
    <property type="match status" value="1"/>
</dbReference>
<gene>
    <name evidence="2" type="ORF">N4S67_13950</name>
</gene>
<keyword evidence="2" id="KW-0378">Hydrolase</keyword>
<protein>
    <submittedName>
        <fullName evidence="2">Serine protease</fullName>
    </submittedName>
</protein>
<dbReference type="PROSITE" id="PS00134">
    <property type="entry name" value="TRYPSIN_HIS"/>
    <property type="match status" value="1"/>
</dbReference>
<dbReference type="Proteomes" id="UP001206639">
    <property type="component" value="Unassembled WGS sequence"/>
</dbReference>
<dbReference type="GO" id="GO:0008233">
    <property type="term" value="F:peptidase activity"/>
    <property type="evidence" value="ECO:0007669"/>
    <property type="project" value="UniProtKB-KW"/>
</dbReference>
<keyword evidence="1" id="KW-0732">Signal</keyword>
<dbReference type="InterPro" id="IPR043504">
    <property type="entry name" value="Peptidase_S1_PA_chymotrypsin"/>
</dbReference>
<reference evidence="3" key="1">
    <citation type="submission" date="2023-07" db="EMBL/GenBank/DDBJ databases">
        <authorList>
            <person name="Deng Y."/>
            <person name="Zhang Y.-Q."/>
        </authorList>
    </citation>
    <scope>NUCLEOTIDE SEQUENCE [LARGE SCALE GENOMIC DNA]</scope>
    <source>
        <strain evidence="3">CPCC 205710</strain>
    </source>
</reference>
<evidence type="ECO:0000313" key="2">
    <source>
        <dbReference type="EMBL" id="MCT7659528.1"/>
    </source>
</evidence>
<dbReference type="InterPro" id="IPR009003">
    <property type="entry name" value="Peptidase_S1_PA"/>
</dbReference>
<keyword evidence="3" id="KW-1185">Reference proteome</keyword>
<evidence type="ECO:0000256" key="1">
    <source>
        <dbReference type="SAM" id="SignalP"/>
    </source>
</evidence>
<accession>A0ABT2MB77</accession>
<proteinExistence type="predicted"/>
<dbReference type="InterPro" id="IPR018114">
    <property type="entry name" value="TRYPSIN_HIS"/>
</dbReference>
<comment type="caution">
    <text evidence="2">The sequence shown here is derived from an EMBL/GenBank/DDBJ whole genome shotgun (WGS) entry which is preliminary data.</text>
</comment>
<name>A0ABT2MB77_9MYCO</name>
<sequence>MRVSAVARTAVAAGLFAAVASCGAGQEPPGAPPTGGPSAQPAQPHAAVGALFIGGGPLHTCSGAVLDSPRADLILTAAHCLTGDLDATFVPGYDGQAGGQAGGQPEWSIEATFVDQRWVDSQDPRADFAIARVSRDGGGSVRTEAGGGLPLGRAPTPGTVVAVTGYPVGFGGGPISCTAATVAGPRGFPALPCDGLTDGLSGSPWLAGTAITGLVGGLDGGGCDESVSYTPIFDDAISALLARAEEGGSGDDAPTAFGDDCS</sequence>
<dbReference type="EMBL" id="JAODWD010000003">
    <property type="protein sequence ID" value="MCT7659528.1"/>
    <property type="molecule type" value="Genomic_DNA"/>
</dbReference>
<dbReference type="Gene3D" id="2.40.10.10">
    <property type="entry name" value="Trypsin-like serine proteases"/>
    <property type="match status" value="2"/>
</dbReference>
<dbReference type="RefSeq" id="WP_260993565.1">
    <property type="nucleotide sequence ID" value="NZ_JAODWD010000003.1"/>
</dbReference>
<organism evidence="2 3">
    <name type="scientific">Mycobacterium deserti</name>
    <dbReference type="NCBI Taxonomy" id="2978347"/>
    <lineage>
        <taxon>Bacteria</taxon>
        <taxon>Bacillati</taxon>
        <taxon>Actinomycetota</taxon>
        <taxon>Actinomycetes</taxon>
        <taxon>Mycobacteriales</taxon>
        <taxon>Mycobacteriaceae</taxon>
        <taxon>Mycobacterium</taxon>
    </lineage>
</organism>
<dbReference type="SUPFAM" id="SSF50494">
    <property type="entry name" value="Trypsin-like serine proteases"/>
    <property type="match status" value="1"/>
</dbReference>
<dbReference type="GO" id="GO:0006508">
    <property type="term" value="P:proteolysis"/>
    <property type="evidence" value="ECO:0007669"/>
    <property type="project" value="UniProtKB-KW"/>
</dbReference>
<keyword evidence="2" id="KW-0645">Protease</keyword>
<evidence type="ECO:0000313" key="3">
    <source>
        <dbReference type="Proteomes" id="UP001206639"/>
    </source>
</evidence>